<evidence type="ECO:0000256" key="3">
    <source>
        <dbReference type="ARBA" id="ARBA00022692"/>
    </source>
</evidence>
<keyword evidence="2" id="KW-1003">Cell membrane</keyword>
<dbReference type="InterPro" id="IPR005495">
    <property type="entry name" value="LptG/LptF_permease"/>
</dbReference>
<dbReference type="EMBL" id="UINC01001152">
    <property type="protein sequence ID" value="SUZ72622.1"/>
    <property type="molecule type" value="Genomic_DNA"/>
</dbReference>
<evidence type="ECO:0000256" key="6">
    <source>
        <dbReference type="SAM" id="Phobius"/>
    </source>
</evidence>
<keyword evidence="5 6" id="KW-0472">Membrane</keyword>
<dbReference type="AlphaFoldDB" id="A0A381PZZ6"/>
<feature type="transmembrane region" description="Helical" evidence="6">
    <location>
        <begin position="275"/>
        <end position="295"/>
    </location>
</feature>
<evidence type="ECO:0000256" key="4">
    <source>
        <dbReference type="ARBA" id="ARBA00022989"/>
    </source>
</evidence>
<proteinExistence type="predicted"/>
<evidence type="ECO:0008006" key="8">
    <source>
        <dbReference type="Google" id="ProtNLM"/>
    </source>
</evidence>
<accession>A0A381PZZ6</accession>
<gene>
    <name evidence="7" type="ORF">METZ01_LOCUS25476</name>
</gene>
<dbReference type="PANTHER" id="PTHR33529">
    <property type="entry name" value="SLR0882 PROTEIN-RELATED"/>
    <property type="match status" value="1"/>
</dbReference>
<feature type="transmembrane region" description="Helical" evidence="6">
    <location>
        <begin position="82"/>
        <end position="102"/>
    </location>
</feature>
<keyword evidence="4 6" id="KW-1133">Transmembrane helix</keyword>
<feature type="transmembrane region" description="Helical" evidence="6">
    <location>
        <begin position="245"/>
        <end position="263"/>
    </location>
</feature>
<evidence type="ECO:0000256" key="2">
    <source>
        <dbReference type="ARBA" id="ARBA00022475"/>
    </source>
</evidence>
<evidence type="ECO:0000256" key="5">
    <source>
        <dbReference type="ARBA" id="ARBA00023136"/>
    </source>
</evidence>
<evidence type="ECO:0000256" key="1">
    <source>
        <dbReference type="ARBA" id="ARBA00004651"/>
    </source>
</evidence>
<dbReference type="PANTHER" id="PTHR33529:SF2">
    <property type="entry name" value="LIPOPOLYSACCHARIDE EXPORT SYSTEM PERMEASE PROTEIN LPTG"/>
    <property type="match status" value="1"/>
</dbReference>
<evidence type="ECO:0000313" key="7">
    <source>
        <dbReference type="EMBL" id="SUZ72622.1"/>
    </source>
</evidence>
<dbReference type="GO" id="GO:0015920">
    <property type="term" value="P:lipopolysaccharide transport"/>
    <property type="evidence" value="ECO:0007669"/>
    <property type="project" value="TreeGrafter"/>
</dbReference>
<name>A0A381PZZ6_9ZZZZ</name>
<keyword evidence="3 6" id="KW-0812">Transmembrane</keyword>
<reference evidence="7" key="1">
    <citation type="submission" date="2018-05" db="EMBL/GenBank/DDBJ databases">
        <authorList>
            <person name="Lanie J.A."/>
            <person name="Ng W.-L."/>
            <person name="Kazmierczak K.M."/>
            <person name="Andrzejewski T.M."/>
            <person name="Davidsen T.M."/>
            <person name="Wayne K.J."/>
            <person name="Tettelin H."/>
            <person name="Glass J.I."/>
            <person name="Rusch D."/>
            <person name="Podicherti R."/>
            <person name="Tsui H.-C.T."/>
            <person name="Winkler M.E."/>
        </authorList>
    </citation>
    <scope>NUCLEOTIDE SEQUENCE</scope>
</reference>
<feature type="transmembrane region" description="Helical" evidence="6">
    <location>
        <begin position="44"/>
        <end position="61"/>
    </location>
</feature>
<dbReference type="Pfam" id="PF03739">
    <property type="entry name" value="LptF_LptG"/>
    <property type="match status" value="1"/>
</dbReference>
<sequence>MFAIAGIDLIFLFLNELSDLSDYYTLNEVLIYCLKSFPYRLFDLTSYICLIGLIIGMGSLTDKGELIGAQILGKSLTSIAVAAFRPVLLIMIVGLLASQFLIPSLSQSAEETRSQLQEKVSYKQGYWNNNLHNISFFHSAPERDRILGLTVYEFDKERKVSRVIFAEEAFLNLNQWEARKKETINLSNYSSDNTSFVSGLPELNIDFDQMLSPKYLSLTNLYIQSRETFSKYRKNELSLEFWRKVLQPLITFSLVILAMSFLFGPMREQKTGQRILIAIGVAFTVDLTQKLLGSISVVSEIPTIASVLFPALLIICISLVLLKRV</sequence>
<feature type="transmembrane region" description="Helical" evidence="6">
    <location>
        <begin position="301"/>
        <end position="322"/>
    </location>
</feature>
<organism evidence="7">
    <name type="scientific">marine metagenome</name>
    <dbReference type="NCBI Taxonomy" id="408172"/>
    <lineage>
        <taxon>unclassified sequences</taxon>
        <taxon>metagenomes</taxon>
        <taxon>ecological metagenomes</taxon>
    </lineage>
</organism>
<comment type="subcellular location">
    <subcellularLocation>
        <location evidence="1">Cell membrane</location>
        <topology evidence="1">Multi-pass membrane protein</topology>
    </subcellularLocation>
</comment>
<protein>
    <recommendedName>
        <fullName evidence="8">LPS export ABC transporter permease LptG</fullName>
    </recommendedName>
</protein>
<dbReference type="GO" id="GO:0043190">
    <property type="term" value="C:ATP-binding cassette (ABC) transporter complex"/>
    <property type="evidence" value="ECO:0007669"/>
    <property type="project" value="TreeGrafter"/>
</dbReference>